<proteinExistence type="predicted"/>
<evidence type="ECO:0000313" key="4">
    <source>
        <dbReference type="Proteomes" id="UP001597541"/>
    </source>
</evidence>
<dbReference type="Proteomes" id="UP001597541">
    <property type="component" value="Unassembled WGS sequence"/>
</dbReference>
<dbReference type="RefSeq" id="WP_377607113.1">
    <property type="nucleotide sequence ID" value="NZ_JBHUME010000019.1"/>
</dbReference>
<gene>
    <name evidence="3" type="ORF">ACFSUF_23270</name>
</gene>
<comment type="caution">
    <text evidence="3">The sequence shown here is derived from an EMBL/GenBank/DDBJ whole genome shotgun (WGS) entry which is preliminary data.</text>
</comment>
<dbReference type="EMBL" id="JBHUME010000019">
    <property type="protein sequence ID" value="MFD2615327.1"/>
    <property type="molecule type" value="Genomic_DNA"/>
</dbReference>
<feature type="signal peptide" evidence="2">
    <location>
        <begin position="1"/>
        <end position="26"/>
    </location>
</feature>
<evidence type="ECO:0000313" key="3">
    <source>
        <dbReference type="EMBL" id="MFD2615327.1"/>
    </source>
</evidence>
<accession>A0ABW5PMI2</accession>
<protein>
    <submittedName>
        <fullName evidence="3">Uncharacterized protein</fullName>
    </submittedName>
</protein>
<feature type="chain" id="PRO_5045222573" evidence="2">
    <location>
        <begin position="27"/>
        <end position="152"/>
    </location>
</feature>
<sequence length="152" mass="16974">MKRTKFKFIAASLGISAALAIGSAYAQSDAGTLVKGWYKLTKDQSKKEIQRKVERNELPKAYLVLQLKTAQLVLKAGVDAGYSAVKETLDTTQAIKSRNQAYLEQLEQQKRKIASESGQQLFDGYITEADKQIDEELQQLIESTIQDAMKTK</sequence>
<name>A0ABW5PMI2_9BACL</name>
<keyword evidence="2" id="KW-0732">Signal</keyword>
<organism evidence="3 4">
    <name type="scientific">Paenibacillus gansuensis</name>
    <dbReference type="NCBI Taxonomy" id="306542"/>
    <lineage>
        <taxon>Bacteria</taxon>
        <taxon>Bacillati</taxon>
        <taxon>Bacillota</taxon>
        <taxon>Bacilli</taxon>
        <taxon>Bacillales</taxon>
        <taxon>Paenibacillaceae</taxon>
        <taxon>Paenibacillus</taxon>
    </lineage>
</organism>
<reference evidence="4" key="1">
    <citation type="journal article" date="2019" name="Int. J. Syst. Evol. Microbiol.">
        <title>The Global Catalogue of Microorganisms (GCM) 10K type strain sequencing project: providing services to taxonomists for standard genome sequencing and annotation.</title>
        <authorList>
            <consortium name="The Broad Institute Genomics Platform"/>
            <consortium name="The Broad Institute Genome Sequencing Center for Infectious Disease"/>
            <person name="Wu L."/>
            <person name="Ma J."/>
        </authorList>
    </citation>
    <scope>NUCLEOTIDE SEQUENCE [LARGE SCALE GENOMIC DNA]</scope>
    <source>
        <strain evidence="4">KCTC 3950</strain>
    </source>
</reference>
<evidence type="ECO:0000256" key="1">
    <source>
        <dbReference type="SAM" id="Coils"/>
    </source>
</evidence>
<keyword evidence="4" id="KW-1185">Reference proteome</keyword>
<evidence type="ECO:0000256" key="2">
    <source>
        <dbReference type="SAM" id="SignalP"/>
    </source>
</evidence>
<feature type="coiled-coil region" evidence="1">
    <location>
        <begin position="92"/>
        <end position="119"/>
    </location>
</feature>
<keyword evidence="1" id="KW-0175">Coiled coil</keyword>